<sequence>SVQMEFPFLKFPCTGKDLFDWAAGIENKICDSLEQIFTGNNPIPNHTSLFSIKILKAEYFKYMGKQICEEFIFQFDDIHKLSEQQRTFFISQIVETRSDISVWMAERTEALTIQDMIGKDNKKGRDYQLRKPYENATFEKITGEIADKRSDMSRYQLNLKSCLAGVLDSDYESIFQKVINNALEFIDLPFRDRFQTWFELIDFF</sequence>
<accession>K1SUI4</accession>
<name>K1SUI4_9ZZZZ</name>
<organism evidence="1">
    <name type="scientific">human gut metagenome</name>
    <dbReference type="NCBI Taxonomy" id="408170"/>
    <lineage>
        <taxon>unclassified sequences</taxon>
        <taxon>metagenomes</taxon>
        <taxon>organismal metagenomes</taxon>
    </lineage>
</organism>
<dbReference type="EMBL" id="AJWY01008410">
    <property type="protein sequence ID" value="EKC61283.1"/>
    <property type="molecule type" value="Genomic_DNA"/>
</dbReference>
<comment type="caution">
    <text evidence="1">The sequence shown here is derived from an EMBL/GenBank/DDBJ whole genome shotgun (WGS) entry which is preliminary data.</text>
</comment>
<feature type="non-terminal residue" evidence="1">
    <location>
        <position position="1"/>
    </location>
</feature>
<gene>
    <name evidence="1" type="ORF">LEA_12427</name>
</gene>
<proteinExistence type="predicted"/>
<evidence type="ECO:0000313" key="1">
    <source>
        <dbReference type="EMBL" id="EKC61283.1"/>
    </source>
</evidence>
<reference evidence="1" key="1">
    <citation type="journal article" date="2013" name="Environ. Microbiol.">
        <title>Microbiota from the distal guts of lean and obese adolescents exhibit partial functional redundancy besides clear differences in community structure.</title>
        <authorList>
            <person name="Ferrer M."/>
            <person name="Ruiz A."/>
            <person name="Lanza F."/>
            <person name="Haange S.B."/>
            <person name="Oberbach A."/>
            <person name="Till H."/>
            <person name="Bargiela R."/>
            <person name="Campoy C."/>
            <person name="Segura M.T."/>
            <person name="Richter M."/>
            <person name="von Bergen M."/>
            <person name="Seifert J."/>
            <person name="Suarez A."/>
        </authorList>
    </citation>
    <scope>NUCLEOTIDE SEQUENCE</scope>
</reference>
<protein>
    <submittedName>
        <fullName evidence="1">Uncharacterized protein</fullName>
    </submittedName>
</protein>
<dbReference type="AlphaFoldDB" id="K1SUI4"/>